<evidence type="ECO:0000313" key="3">
    <source>
        <dbReference type="Proteomes" id="UP000647587"/>
    </source>
</evidence>
<reference evidence="3" key="1">
    <citation type="journal article" date="2019" name="Int. J. Syst. Evol. Microbiol.">
        <title>The Global Catalogue of Microorganisms (GCM) 10K type strain sequencing project: providing services to taxonomists for standard genome sequencing and annotation.</title>
        <authorList>
            <consortium name="The Broad Institute Genomics Platform"/>
            <consortium name="The Broad Institute Genome Sequencing Center for Infectious Disease"/>
            <person name="Wu L."/>
            <person name="Ma J."/>
        </authorList>
    </citation>
    <scope>NUCLEOTIDE SEQUENCE [LARGE SCALE GENOMIC DNA]</scope>
    <source>
        <strain evidence="3">JCM 30331</strain>
    </source>
</reference>
<protein>
    <submittedName>
        <fullName evidence="2">Uncharacterized protein</fullName>
    </submittedName>
</protein>
<sequence length="65" mass="6701">MYVEKLCPSLPAPGSEPDSGRLRKRRSPGWRHSVPSPAPLDYSTAAPAGTNGGPTNTSGALLTPA</sequence>
<comment type="caution">
    <text evidence="2">The sequence shown here is derived from an EMBL/GenBank/DDBJ whole genome shotgun (WGS) entry which is preliminary data.</text>
</comment>
<dbReference type="Proteomes" id="UP000647587">
    <property type="component" value="Unassembled WGS sequence"/>
</dbReference>
<evidence type="ECO:0000256" key="1">
    <source>
        <dbReference type="SAM" id="MobiDB-lite"/>
    </source>
</evidence>
<name>A0ABQ2EP18_9DEIO</name>
<proteinExistence type="predicted"/>
<evidence type="ECO:0000313" key="2">
    <source>
        <dbReference type="EMBL" id="GGK18721.1"/>
    </source>
</evidence>
<keyword evidence="3" id="KW-1185">Reference proteome</keyword>
<gene>
    <name evidence="2" type="ORF">GCM10008955_10190</name>
</gene>
<feature type="region of interest" description="Disordered" evidence="1">
    <location>
        <begin position="1"/>
        <end position="65"/>
    </location>
</feature>
<accession>A0ABQ2EP18</accession>
<feature type="compositionally biased region" description="Polar residues" evidence="1">
    <location>
        <begin position="53"/>
        <end position="65"/>
    </location>
</feature>
<organism evidence="2 3">
    <name type="scientific">Deinococcus malanensis</name>
    <dbReference type="NCBI Taxonomy" id="1706855"/>
    <lineage>
        <taxon>Bacteria</taxon>
        <taxon>Thermotogati</taxon>
        <taxon>Deinococcota</taxon>
        <taxon>Deinococci</taxon>
        <taxon>Deinococcales</taxon>
        <taxon>Deinococcaceae</taxon>
        <taxon>Deinococcus</taxon>
    </lineage>
</organism>
<dbReference type="EMBL" id="BMPP01000003">
    <property type="protein sequence ID" value="GGK18721.1"/>
    <property type="molecule type" value="Genomic_DNA"/>
</dbReference>